<dbReference type="Proteomes" id="UP000006729">
    <property type="component" value="Chromosome 13"/>
</dbReference>
<feature type="region of interest" description="Disordered" evidence="1">
    <location>
        <begin position="1"/>
        <end position="37"/>
    </location>
</feature>
<sequence length="49" mass="5192">MGDPEGPWSRSVTSIAHRRGAGLRSPQEGEPTSKFVAEGAARVAAPIRF</sequence>
<evidence type="ECO:0000313" key="3">
    <source>
        <dbReference type="Proteomes" id="UP000006729"/>
    </source>
</evidence>
<evidence type="ECO:0000256" key="1">
    <source>
        <dbReference type="SAM" id="MobiDB-lite"/>
    </source>
</evidence>
<dbReference type="InParanoid" id="A0A3N7FXT2"/>
<dbReference type="AlphaFoldDB" id="A0A3N7FXT2"/>
<accession>A0A3N7FXT2</accession>
<gene>
    <name evidence="2" type="ORF">POPTR_013G117150</name>
</gene>
<protein>
    <submittedName>
        <fullName evidence="2">Uncharacterized protein</fullName>
    </submittedName>
</protein>
<keyword evidence="3" id="KW-1185">Reference proteome</keyword>
<reference evidence="2 3" key="1">
    <citation type="journal article" date="2006" name="Science">
        <title>The genome of black cottonwood, Populus trichocarpa (Torr. &amp; Gray).</title>
        <authorList>
            <person name="Tuskan G.A."/>
            <person name="Difazio S."/>
            <person name="Jansson S."/>
            <person name="Bohlmann J."/>
            <person name="Grigoriev I."/>
            <person name="Hellsten U."/>
            <person name="Putnam N."/>
            <person name="Ralph S."/>
            <person name="Rombauts S."/>
            <person name="Salamov A."/>
            <person name="Schein J."/>
            <person name="Sterck L."/>
            <person name="Aerts A."/>
            <person name="Bhalerao R.R."/>
            <person name="Bhalerao R.P."/>
            <person name="Blaudez D."/>
            <person name="Boerjan W."/>
            <person name="Brun A."/>
            <person name="Brunner A."/>
            <person name="Busov V."/>
            <person name="Campbell M."/>
            <person name="Carlson J."/>
            <person name="Chalot M."/>
            <person name="Chapman J."/>
            <person name="Chen G.L."/>
            <person name="Cooper D."/>
            <person name="Coutinho P.M."/>
            <person name="Couturier J."/>
            <person name="Covert S."/>
            <person name="Cronk Q."/>
            <person name="Cunningham R."/>
            <person name="Davis J."/>
            <person name="Degroeve S."/>
            <person name="Dejardin A."/>
            <person name="Depamphilis C."/>
            <person name="Detter J."/>
            <person name="Dirks B."/>
            <person name="Dubchak I."/>
            <person name="Duplessis S."/>
            <person name="Ehlting J."/>
            <person name="Ellis B."/>
            <person name="Gendler K."/>
            <person name="Goodstein D."/>
            <person name="Gribskov M."/>
            <person name="Grimwood J."/>
            <person name="Groover A."/>
            <person name="Gunter L."/>
            <person name="Hamberger B."/>
            <person name="Heinze B."/>
            <person name="Helariutta Y."/>
            <person name="Henrissat B."/>
            <person name="Holligan D."/>
            <person name="Holt R."/>
            <person name="Huang W."/>
            <person name="Islam-Faridi N."/>
            <person name="Jones S."/>
            <person name="Jones-Rhoades M."/>
            <person name="Jorgensen R."/>
            <person name="Joshi C."/>
            <person name="Kangasjarvi J."/>
            <person name="Karlsson J."/>
            <person name="Kelleher C."/>
            <person name="Kirkpatrick R."/>
            <person name="Kirst M."/>
            <person name="Kohler A."/>
            <person name="Kalluri U."/>
            <person name="Larimer F."/>
            <person name="Leebens-Mack J."/>
            <person name="Leple J.C."/>
            <person name="Locascio P."/>
            <person name="Lou Y."/>
            <person name="Lucas S."/>
            <person name="Martin F."/>
            <person name="Montanini B."/>
            <person name="Napoli C."/>
            <person name="Nelson D.R."/>
            <person name="Nelson C."/>
            <person name="Nieminen K."/>
            <person name="Nilsson O."/>
            <person name="Pereda V."/>
            <person name="Peter G."/>
            <person name="Philippe R."/>
            <person name="Pilate G."/>
            <person name="Poliakov A."/>
            <person name="Razumovskaya J."/>
            <person name="Richardson P."/>
            <person name="Rinaldi C."/>
            <person name="Ritland K."/>
            <person name="Rouze P."/>
            <person name="Ryaboy D."/>
            <person name="Schmutz J."/>
            <person name="Schrader J."/>
            <person name="Segerman B."/>
            <person name="Shin H."/>
            <person name="Siddiqui A."/>
            <person name="Sterky F."/>
            <person name="Terry A."/>
            <person name="Tsai C.J."/>
            <person name="Uberbacher E."/>
            <person name="Unneberg P."/>
            <person name="Vahala J."/>
            <person name="Wall K."/>
            <person name="Wessler S."/>
            <person name="Yang G."/>
            <person name="Yin T."/>
            <person name="Douglas C."/>
            <person name="Marra M."/>
            <person name="Sandberg G."/>
            <person name="Van de Peer Y."/>
            <person name="Rokhsar D."/>
        </authorList>
    </citation>
    <scope>NUCLEOTIDE SEQUENCE [LARGE SCALE GENOMIC DNA]</scope>
    <source>
        <strain evidence="3">cv. Nisqually</strain>
    </source>
</reference>
<evidence type="ECO:0000313" key="2">
    <source>
        <dbReference type="EMBL" id="RQO99312.1"/>
    </source>
</evidence>
<name>A0A3N7FXT2_POPTR</name>
<dbReference type="EMBL" id="CM009302">
    <property type="protein sequence ID" value="RQO99312.1"/>
    <property type="molecule type" value="Genomic_DNA"/>
</dbReference>
<proteinExistence type="predicted"/>
<organism evidence="2 3">
    <name type="scientific">Populus trichocarpa</name>
    <name type="common">Western balsam poplar</name>
    <name type="synonym">Populus balsamifera subsp. trichocarpa</name>
    <dbReference type="NCBI Taxonomy" id="3694"/>
    <lineage>
        <taxon>Eukaryota</taxon>
        <taxon>Viridiplantae</taxon>
        <taxon>Streptophyta</taxon>
        <taxon>Embryophyta</taxon>
        <taxon>Tracheophyta</taxon>
        <taxon>Spermatophyta</taxon>
        <taxon>Magnoliopsida</taxon>
        <taxon>eudicotyledons</taxon>
        <taxon>Gunneridae</taxon>
        <taxon>Pentapetalae</taxon>
        <taxon>rosids</taxon>
        <taxon>fabids</taxon>
        <taxon>Malpighiales</taxon>
        <taxon>Salicaceae</taxon>
        <taxon>Saliceae</taxon>
        <taxon>Populus</taxon>
    </lineage>
</organism>